<dbReference type="PANTHER" id="PTHR43022">
    <property type="entry name" value="PROTEIN SMF"/>
    <property type="match status" value="1"/>
</dbReference>
<dbReference type="Gene3D" id="3.40.50.450">
    <property type="match status" value="1"/>
</dbReference>
<accession>A0A7W8GH47</accession>
<dbReference type="CDD" id="cd01427">
    <property type="entry name" value="HAD_like"/>
    <property type="match status" value="1"/>
</dbReference>
<evidence type="ECO:0000259" key="2">
    <source>
        <dbReference type="Pfam" id="PF02481"/>
    </source>
</evidence>
<dbReference type="SUPFAM" id="SSF56784">
    <property type="entry name" value="HAD-like"/>
    <property type="match status" value="1"/>
</dbReference>
<dbReference type="InterPro" id="IPR041492">
    <property type="entry name" value="HAD_2"/>
</dbReference>
<protein>
    <submittedName>
        <fullName evidence="3">DNA protecting protein DprA</fullName>
    </submittedName>
</protein>
<dbReference type="InterPro" id="IPR036412">
    <property type="entry name" value="HAD-like_sf"/>
</dbReference>
<keyword evidence="4" id="KW-1185">Reference proteome</keyword>
<comment type="similarity">
    <text evidence="1">Belongs to the DprA/Smf family.</text>
</comment>
<dbReference type="EMBL" id="JACHFN010000013">
    <property type="protein sequence ID" value="MBB5235517.1"/>
    <property type="molecule type" value="Genomic_DNA"/>
</dbReference>
<dbReference type="SUPFAM" id="SSF102405">
    <property type="entry name" value="MCP/YpsA-like"/>
    <property type="match status" value="1"/>
</dbReference>
<dbReference type="NCBIfam" id="TIGR01549">
    <property type="entry name" value="HAD-SF-IA-v1"/>
    <property type="match status" value="1"/>
</dbReference>
<dbReference type="Gene3D" id="3.40.50.1000">
    <property type="entry name" value="HAD superfamily/HAD-like"/>
    <property type="match status" value="1"/>
</dbReference>
<gene>
    <name evidence="3" type="ORF">HNQ09_002974</name>
</gene>
<sequence length="492" mass="52982">MSNTVKALLFDLDDTLVASAHLERQRRSRDRAGLEAALPDLRAPEGLPEALGSLAGHCALGIVTTAPGWYARAVLAHLYPGVRWGALVTYGDVRERKPHPEGLLLALGQLGVASPAEAAYVGDQDHDLEAARRAGMHPVRATWCGGLARAQDERVLRHPNELRTLIPQRSQPAETNVHTQRLLAYSRLPGVGRKTLLELLPDLAAGREPRHRRLGAALAQGGAWEQAAQAAEDILASCAAHGIQLLSPLDPRYPADLHGMRGEQPALLYVRGRLPHGPAITVIGTREPTRHGVEITRRISKHFASRGHSVVSGLALGVDAAAHQAALDAGGHTVAVLAHGLHTVVPRQHHLLAEQILARDGALVSEYPPGVEVRPPFFVERDRIQAGLSGGTVLIQTDLQGGSWHACRATLRYGRPLAYPVPTAADVEAGAPKITGLQLLERGTDEERRMQLGCGPDALKKIMRLTGRQDYPGLERQMEGEEARDGAPLFTL</sequence>
<evidence type="ECO:0000313" key="4">
    <source>
        <dbReference type="Proteomes" id="UP000525389"/>
    </source>
</evidence>
<dbReference type="AlphaFoldDB" id="A0A7W8GH47"/>
<dbReference type="InterPro" id="IPR006439">
    <property type="entry name" value="HAD-SF_hydro_IA"/>
</dbReference>
<name>A0A7W8GH47_9DEIO</name>
<dbReference type="GO" id="GO:0009294">
    <property type="term" value="P:DNA-mediated transformation"/>
    <property type="evidence" value="ECO:0007669"/>
    <property type="project" value="InterPro"/>
</dbReference>
<reference evidence="3 4" key="1">
    <citation type="submission" date="2020-08" db="EMBL/GenBank/DDBJ databases">
        <title>Genomic Encyclopedia of Type Strains, Phase IV (KMG-IV): sequencing the most valuable type-strain genomes for metagenomic binning, comparative biology and taxonomic classification.</title>
        <authorList>
            <person name="Goeker M."/>
        </authorList>
    </citation>
    <scope>NUCLEOTIDE SEQUENCE [LARGE SCALE GENOMIC DNA]</scope>
    <source>
        <strain evidence="3 4">DSM 101791</strain>
    </source>
</reference>
<dbReference type="InterPro" id="IPR003488">
    <property type="entry name" value="DprA"/>
</dbReference>
<dbReference type="RefSeq" id="WP_184030799.1">
    <property type="nucleotide sequence ID" value="NZ_JACHFN010000013.1"/>
</dbReference>
<comment type="caution">
    <text evidence="3">The sequence shown here is derived from an EMBL/GenBank/DDBJ whole genome shotgun (WGS) entry which is preliminary data.</text>
</comment>
<dbReference type="InterPro" id="IPR023214">
    <property type="entry name" value="HAD_sf"/>
</dbReference>
<dbReference type="PANTHER" id="PTHR43022:SF1">
    <property type="entry name" value="PROTEIN SMF"/>
    <property type="match status" value="1"/>
</dbReference>
<evidence type="ECO:0000256" key="1">
    <source>
        <dbReference type="ARBA" id="ARBA00006525"/>
    </source>
</evidence>
<proteinExistence type="inferred from homology"/>
<evidence type="ECO:0000313" key="3">
    <source>
        <dbReference type="EMBL" id="MBB5235517.1"/>
    </source>
</evidence>
<dbReference type="Pfam" id="PF13419">
    <property type="entry name" value="HAD_2"/>
    <property type="match status" value="1"/>
</dbReference>
<dbReference type="InterPro" id="IPR057666">
    <property type="entry name" value="DrpA_SLOG"/>
</dbReference>
<organism evidence="3 4">
    <name type="scientific">Deinococcus budaensis</name>
    <dbReference type="NCBI Taxonomy" id="1665626"/>
    <lineage>
        <taxon>Bacteria</taxon>
        <taxon>Thermotogati</taxon>
        <taxon>Deinococcota</taxon>
        <taxon>Deinococci</taxon>
        <taxon>Deinococcales</taxon>
        <taxon>Deinococcaceae</taxon>
        <taxon>Deinococcus</taxon>
    </lineage>
</organism>
<feature type="domain" description="Smf/DprA SLOG" evidence="2">
    <location>
        <begin position="245"/>
        <end position="425"/>
    </location>
</feature>
<dbReference type="Pfam" id="PF02481">
    <property type="entry name" value="DNA_processg_A"/>
    <property type="match status" value="1"/>
</dbReference>
<dbReference type="Proteomes" id="UP000525389">
    <property type="component" value="Unassembled WGS sequence"/>
</dbReference>